<organism evidence="2 3">
    <name type="scientific">Marinobacterium aestuariivivens</name>
    <dbReference type="NCBI Taxonomy" id="1698799"/>
    <lineage>
        <taxon>Bacteria</taxon>
        <taxon>Pseudomonadati</taxon>
        <taxon>Pseudomonadota</taxon>
        <taxon>Gammaproteobacteria</taxon>
        <taxon>Oceanospirillales</taxon>
        <taxon>Oceanospirillaceae</taxon>
        <taxon>Marinobacterium</taxon>
    </lineage>
</organism>
<feature type="domain" description="Aminoglycoside phosphotransferase" evidence="1">
    <location>
        <begin position="19"/>
        <end position="233"/>
    </location>
</feature>
<sequence>MPSDIFTAVHRFLDAEYDWQPLGCGSSNRLYRADAAGQTLVLRVNAPPGLAQGVDRRREAQLLARLAGQVWAPVVHHCDPDAGWLLMDWHGETPARPLAAPLKRQLMQAVADWQQLEIDEGLAIDYRQLFDHYRRQLLGLPMSKALLQLIERLEQGHEALPKLPLTLTHHDLHHANLCAQDGRLVIVDWEYGAPGSPWFDAAALVREFGVTPRDVARLPAFAELGHQPLERGWPGPAG</sequence>
<evidence type="ECO:0000313" key="2">
    <source>
        <dbReference type="EMBL" id="MFC6672977.1"/>
    </source>
</evidence>
<dbReference type="InterPro" id="IPR051678">
    <property type="entry name" value="AGP_Transferase"/>
</dbReference>
<reference evidence="3" key="1">
    <citation type="journal article" date="2019" name="Int. J. Syst. Evol. Microbiol.">
        <title>The Global Catalogue of Microorganisms (GCM) 10K type strain sequencing project: providing services to taxonomists for standard genome sequencing and annotation.</title>
        <authorList>
            <consortium name="The Broad Institute Genomics Platform"/>
            <consortium name="The Broad Institute Genome Sequencing Center for Infectious Disease"/>
            <person name="Wu L."/>
            <person name="Ma J."/>
        </authorList>
    </citation>
    <scope>NUCLEOTIDE SEQUENCE [LARGE SCALE GENOMIC DNA]</scope>
    <source>
        <strain evidence="3">NBRC 111756</strain>
    </source>
</reference>
<name>A0ABW2A6E0_9GAMM</name>
<proteinExistence type="predicted"/>
<evidence type="ECO:0000259" key="1">
    <source>
        <dbReference type="Pfam" id="PF01636"/>
    </source>
</evidence>
<dbReference type="SUPFAM" id="SSF56112">
    <property type="entry name" value="Protein kinase-like (PK-like)"/>
    <property type="match status" value="1"/>
</dbReference>
<dbReference type="Proteomes" id="UP001596422">
    <property type="component" value="Unassembled WGS sequence"/>
</dbReference>
<dbReference type="EMBL" id="JBHSWE010000001">
    <property type="protein sequence ID" value="MFC6672977.1"/>
    <property type="molecule type" value="Genomic_DNA"/>
</dbReference>
<dbReference type="InterPro" id="IPR011009">
    <property type="entry name" value="Kinase-like_dom_sf"/>
</dbReference>
<dbReference type="RefSeq" id="WP_379911381.1">
    <property type="nucleotide sequence ID" value="NZ_JBHSWE010000001.1"/>
</dbReference>
<accession>A0ABW2A6E0</accession>
<protein>
    <submittedName>
        <fullName evidence="2">Phosphotransferase</fullName>
    </submittedName>
</protein>
<comment type="caution">
    <text evidence="2">The sequence shown here is derived from an EMBL/GenBank/DDBJ whole genome shotgun (WGS) entry which is preliminary data.</text>
</comment>
<evidence type="ECO:0000313" key="3">
    <source>
        <dbReference type="Proteomes" id="UP001596422"/>
    </source>
</evidence>
<keyword evidence="3" id="KW-1185">Reference proteome</keyword>
<dbReference type="Gene3D" id="3.90.1200.10">
    <property type="match status" value="1"/>
</dbReference>
<dbReference type="InterPro" id="IPR002575">
    <property type="entry name" value="Aminoglycoside_PTrfase"/>
</dbReference>
<dbReference type="Pfam" id="PF01636">
    <property type="entry name" value="APH"/>
    <property type="match status" value="1"/>
</dbReference>
<gene>
    <name evidence="2" type="ORF">ACFQDL_24955</name>
</gene>
<dbReference type="PANTHER" id="PTHR21310">
    <property type="entry name" value="AMINOGLYCOSIDE PHOSPHOTRANSFERASE-RELATED-RELATED"/>
    <property type="match status" value="1"/>
</dbReference>
<dbReference type="Gene3D" id="3.30.200.20">
    <property type="entry name" value="Phosphorylase Kinase, domain 1"/>
    <property type="match status" value="1"/>
</dbReference>